<feature type="compositionally biased region" description="Low complexity" evidence="3">
    <location>
        <begin position="285"/>
        <end position="301"/>
    </location>
</feature>
<sequence>MTGTDLAAQDAPPARPGAPAVSGTTRLYAVLGDPVAQVQAPAMLNPLFTRLGTDAILVPVHVRPGDLDTTVPGLQRVRNLDGLLITVPHKADCLRFADEISPAARLSGSANALRRGPDGRWYADNFDGAGFVRGLRAAGHRPETATVCVAGAGGAGSAIVVALLLAGARVTVWDTDTARVQRLVERLAPTWPGRVHGADGPVDADIAVNATPLGLRPDDPLPFAPDRLRPGTLVADIVMKPRRTALLAAAEACGLPVHPGAPMLAEQLALYREFFALDGPGTGAPGPLATGGEPAPAAVET</sequence>
<dbReference type="Gene3D" id="3.40.50.720">
    <property type="entry name" value="NAD(P)-binding Rossmann-like Domain"/>
    <property type="match status" value="1"/>
</dbReference>
<feature type="region of interest" description="Disordered" evidence="3">
    <location>
        <begin position="1"/>
        <end position="20"/>
    </location>
</feature>
<dbReference type="RefSeq" id="WP_205372955.1">
    <property type="nucleotide sequence ID" value="NZ_JAFEJA010000001.1"/>
</dbReference>
<evidence type="ECO:0000259" key="4">
    <source>
        <dbReference type="Pfam" id="PF08501"/>
    </source>
</evidence>
<evidence type="ECO:0000256" key="3">
    <source>
        <dbReference type="SAM" id="MobiDB-lite"/>
    </source>
</evidence>
<comment type="pathway">
    <text evidence="1">Metabolic intermediate biosynthesis; chorismate biosynthesis; chorismate from D-erythrose 4-phosphate and phosphoenolpyruvate: step 4/7.</text>
</comment>
<organism evidence="5 6">
    <name type="scientific">Streptomyces zhihengii</name>
    <dbReference type="NCBI Taxonomy" id="1818004"/>
    <lineage>
        <taxon>Bacteria</taxon>
        <taxon>Bacillati</taxon>
        <taxon>Actinomycetota</taxon>
        <taxon>Actinomycetes</taxon>
        <taxon>Kitasatosporales</taxon>
        <taxon>Streptomycetaceae</taxon>
        <taxon>Streptomyces</taxon>
    </lineage>
</organism>
<reference evidence="5 6" key="1">
    <citation type="journal article" date="2016" name="Arch. Microbiol.">
        <title>Streptomyces zhihengii sp. nov., isolated from rhizospheric soil of Psammosilene tunicoides.</title>
        <authorList>
            <person name="Huang M.J."/>
            <person name="Fei J.J."/>
            <person name="Salam N."/>
            <person name="Kim C.J."/>
            <person name="Hozzein W.N."/>
            <person name="Xiao M."/>
            <person name="Huang H.Q."/>
            <person name="Li W.J."/>
        </authorList>
    </citation>
    <scope>NUCLEOTIDE SEQUENCE [LARGE SCALE GENOMIC DNA]</scope>
    <source>
        <strain evidence="5 6">YIM T102</strain>
    </source>
</reference>
<evidence type="ECO:0000256" key="2">
    <source>
        <dbReference type="ARBA" id="ARBA00023141"/>
    </source>
</evidence>
<keyword evidence="2" id="KW-0057">Aromatic amino acid biosynthesis</keyword>
<evidence type="ECO:0000313" key="6">
    <source>
        <dbReference type="Proteomes" id="UP000664109"/>
    </source>
</evidence>
<dbReference type="SUPFAM" id="SSF53223">
    <property type="entry name" value="Aminoacid dehydrogenase-like, N-terminal domain"/>
    <property type="match status" value="1"/>
</dbReference>
<feature type="region of interest" description="Disordered" evidence="3">
    <location>
        <begin position="282"/>
        <end position="301"/>
    </location>
</feature>
<dbReference type="InterPro" id="IPR036291">
    <property type="entry name" value="NAD(P)-bd_dom_sf"/>
</dbReference>
<dbReference type="SUPFAM" id="SSF51735">
    <property type="entry name" value="NAD(P)-binding Rossmann-fold domains"/>
    <property type="match status" value="1"/>
</dbReference>
<evidence type="ECO:0000256" key="1">
    <source>
        <dbReference type="ARBA" id="ARBA00004871"/>
    </source>
</evidence>
<gene>
    <name evidence="5" type="ORF">JE024_08125</name>
</gene>
<dbReference type="Gene3D" id="3.40.50.10860">
    <property type="entry name" value="Leucine Dehydrogenase, chain A, domain 1"/>
    <property type="match status" value="1"/>
</dbReference>
<dbReference type="InterPro" id="IPR046346">
    <property type="entry name" value="Aminoacid_DH-like_N_sf"/>
</dbReference>
<dbReference type="Pfam" id="PF08501">
    <property type="entry name" value="Shikimate_dh_N"/>
    <property type="match status" value="1"/>
</dbReference>
<dbReference type="InterPro" id="IPR022893">
    <property type="entry name" value="Shikimate_DH_fam"/>
</dbReference>
<keyword evidence="6" id="KW-1185">Reference proteome</keyword>
<protein>
    <submittedName>
        <fullName evidence="5">Shikimate dehydrogenase</fullName>
    </submittedName>
</protein>
<dbReference type="InterPro" id="IPR013708">
    <property type="entry name" value="Shikimate_DH-bd_N"/>
</dbReference>
<dbReference type="EMBL" id="JAFEJA010000001">
    <property type="protein sequence ID" value="MBM9618718.1"/>
    <property type="molecule type" value="Genomic_DNA"/>
</dbReference>
<name>A0ABS2UME7_9ACTN</name>
<feature type="domain" description="Shikimate dehydrogenase substrate binding N-terminal" evidence="4">
    <location>
        <begin position="30"/>
        <end position="112"/>
    </location>
</feature>
<keyword evidence="2" id="KW-0028">Amino-acid biosynthesis</keyword>
<dbReference type="CDD" id="cd01065">
    <property type="entry name" value="NAD_bind_Shikimate_DH"/>
    <property type="match status" value="1"/>
</dbReference>
<accession>A0ABS2UME7</accession>
<dbReference type="Proteomes" id="UP000664109">
    <property type="component" value="Unassembled WGS sequence"/>
</dbReference>
<dbReference type="PANTHER" id="PTHR21089:SF1">
    <property type="entry name" value="BIFUNCTIONAL 3-DEHYDROQUINATE DEHYDRATASE_SHIKIMATE DEHYDROGENASE, CHLOROPLASTIC"/>
    <property type="match status" value="1"/>
</dbReference>
<evidence type="ECO:0000313" key="5">
    <source>
        <dbReference type="EMBL" id="MBM9618718.1"/>
    </source>
</evidence>
<comment type="caution">
    <text evidence="5">The sequence shown here is derived from an EMBL/GenBank/DDBJ whole genome shotgun (WGS) entry which is preliminary data.</text>
</comment>
<dbReference type="PANTHER" id="PTHR21089">
    <property type="entry name" value="SHIKIMATE DEHYDROGENASE"/>
    <property type="match status" value="1"/>
</dbReference>
<proteinExistence type="predicted"/>